<keyword evidence="8" id="KW-0010">Activator</keyword>
<dbReference type="PROSITE" id="PS51134">
    <property type="entry name" value="ZF_TFIIB"/>
    <property type="match status" value="1"/>
</dbReference>
<dbReference type="InterPro" id="IPR013137">
    <property type="entry name" value="Znf_TFIIB"/>
</dbReference>
<evidence type="ECO:0000256" key="8">
    <source>
        <dbReference type="ARBA" id="ARBA00023159"/>
    </source>
</evidence>
<evidence type="ECO:0000256" key="10">
    <source>
        <dbReference type="ARBA" id="ARBA00023242"/>
    </source>
</evidence>
<gene>
    <name evidence="15" type="ORF">QYM36_011236</name>
</gene>
<dbReference type="InterPro" id="IPR036915">
    <property type="entry name" value="Cyclin-like_sf"/>
</dbReference>
<dbReference type="PROSITE" id="PS00782">
    <property type="entry name" value="TFIIB"/>
    <property type="match status" value="1"/>
</dbReference>
<dbReference type="Proteomes" id="UP001187531">
    <property type="component" value="Unassembled WGS sequence"/>
</dbReference>
<dbReference type="PANTHER" id="PTHR11618:SF4">
    <property type="entry name" value="TRANSCRIPTION FACTOR IIIB 90 KDA SUBUNIT"/>
    <property type="match status" value="1"/>
</dbReference>
<evidence type="ECO:0000256" key="7">
    <source>
        <dbReference type="ARBA" id="ARBA00023015"/>
    </source>
</evidence>
<comment type="subcellular location">
    <subcellularLocation>
        <location evidence="1">Nucleus</location>
    </subcellularLocation>
</comment>
<evidence type="ECO:0000313" key="16">
    <source>
        <dbReference type="Proteomes" id="UP001187531"/>
    </source>
</evidence>
<dbReference type="Gene3D" id="2.20.25.10">
    <property type="match status" value="1"/>
</dbReference>
<feature type="domain" description="TFIIB-type" evidence="14">
    <location>
        <begin position="1"/>
        <end position="32"/>
    </location>
</feature>
<evidence type="ECO:0000256" key="13">
    <source>
        <dbReference type="PROSITE-ProRule" id="PRU00469"/>
    </source>
</evidence>
<dbReference type="InterPro" id="IPR013150">
    <property type="entry name" value="TFIIB_cyclin"/>
</dbReference>
<dbReference type="PANTHER" id="PTHR11618">
    <property type="entry name" value="TRANSCRIPTION INITIATION FACTOR IIB-RELATED"/>
    <property type="match status" value="1"/>
</dbReference>
<dbReference type="SUPFAM" id="SSF57783">
    <property type="entry name" value="Zinc beta-ribbon"/>
    <property type="match status" value="1"/>
</dbReference>
<protein>
    <recommendedName>
        <fullName evidence="11">B-related factor 1</fullName>
    </recommendedName>
    <alternativeName>
        <fullName evidence="12">General transcription factor TFIIB</fullName>
    </alternativeName>
</protein>
<dbReference type="SUPFAM" id="SSF47954">
    <property type="entry name" value="Cyclin-like"/>
    <property type="match status" value="2"/>
</dbReference>
<evidence type="ECO:0000256" key="1">
    <source>
        <dbReference type="ARBA" id="ARBA00004123"/>
    </source>
</evidence>
<evidence type="ECO:0000256" key="3">
    <source>
        <dbReference type="ARBA" id="ARBA00022723"/>
    </source>
</evidence>
<dbReference type="Pfam" id="PF07741">
    <property type="entry name" value="BRF1"/>
    <property type="match status" value="1"/>
</dbReference>
<dbReference type="Pfam" id="PF00382">
    <property type="entry name" value="TFIIB"/>
    <property type="match status" value="2"/>
</dbReference>
<keyword evidence="10" id="KW-0539">Nucleus</keyword>
<dbReference type="PRINTS" id="PR00685">
    <property type="entry name" value="TIFACTORIIB"/>
</dbReference>
<name>A0AA88HMY5_ARTSF</name>
<dbReference type="GO" id="GO:0000995">
    <property type="term" value="F:RNA polymerase III general transcription initiation factor activity"/>
    <property type="evidence" value="ECO:0007669"/>
    <property type="project" value="TreeGrafter"/>
</dbReference>
<dbReference type="Gene3D" id="1.10.472.10">
    <property type="entry name" value="Cyclin-like"/>
    <property type="match status" value="2"/>
</dbReference>
<evidence type="ECO:0000256" key="5">
    <source>
        <dbReference type="ARBA" id="ARBA00022771"/>
    </source>
</evidence>
<comment type="similarity">
    <text evidence="2">Belongs to the TFIIB family.</text>
</comment>
<dbReference type="GO" id="GO:0005634">
    <property type="term" value="C:nucleus"/>
    <property type="evidence" value="ECO:0007669"/>
    <property type="project" value="UniProtKB-SubCell"/>
</dbReference>
<organism evidence="15 16">
    <name type="scientific">Artemia franciscana</name>
    <name type="common">Brine shrimp</name>
    <name type="synonym">Artemia sanfranciscana</name>
    <dbReference type="NCBI Taxonomy" id="6661"/>
    <lineage>
        <taxon>Eukaryota</taxon>
        <taxon>Metazoa</taxon>
        <taxon>Ecdysozoa</taxon>
        <taxon>Arthropoda</taxon>
        <taxon>Crustacea</taxon>
        <taxon>Branchiopoda</taxon>
        <taxon>Anostraca</taxon>
        <taxon>Artemiidae</taxon>
        <taxon>Artemia</taxon>
    </lineage>
</organism>
<evidence type="ECO:0000256" key="9">
    <source>
        <dbReference type="ARBA" id="ARBA00023163"/>
    </source>
</evidence>
<dbReference type="GO" id="GO:0097550">
    <property type="term" value="C:transcription preinitiation complex"/>
    <property type="evidence" value="ECO:0007669"/>
    <property type="project" value="TreeGrafter"/>
</dbReference>
<dbReference type="GO" id="GO:0001006">
    <property type="term" value="F:RNA polymerase III type 3 promoter sequence-specific DNA binding"/>
    <property type="evidence" value="ECO:0007669"/>
    <property type="project" value="TreeGrafter"/>
</dbReference>
<keyword evidence="9" id="KW-0804">Transcription</keyword>
<evidence type="ECO:0000256" key="4">
    <source>
        <dbReference type="ARBA" id="ARBA00022737"/>
    </source>
</evidence>
<dbReference type="InterPro" id="IPR011665">
    <property type="entry name" value="BRF1_TBP-bd_dom"/>
</dbReference>
<dbReference type="InterPro" id="IPR013763">
    <property type="entry name" value="Cyclin-like_dom"/>
</dbReference>
<dbReference type="InterPro" id="IPR023486">
    <property type="entry name" value="TFIIB_CS"/>
</dbReference>
<evidence type="ECO:0000256" key="6">
    <source>
        <dbReference type="ARBA" id="ARBA00022833"/>
    </source>
</evidence>
<sequence length="621" mass="71054">MIQNCPSCLNANIYCDEKTGELACEECGTIIDDFAVDVSVQFAENAKGSSSAESRFVAHDRKGAGIVLSRPITLKKGRDRIEHISALLRIDGDRNVVDFAKSIYQDAVDKRLTIGRSALITAAACVYIAARYKNKELMLIDLAEKCQLDTTKVFHVFSDISFNLNLKVPFHDPCIFVTRFAYALGLGRQTSEIIKISSIFVKQMKADFITLGRYPTGIIAAALILACRSVGIDKSVDDLIKVVNVHHTTIRRRMMEFALTESAQLTAEELRERDVNGQNLPESDQPPCVVKQKIKARRPHPPTLSSDEINALVKEINGKLDKIREQHERKIKARYLTGNLDNRNMEIETEEVIAEDVDAILNEDPNVDDEEEIEPIRERKEQKQLEYSSTLVGTGFNNEEADRSRYPKFQRLWEWAQRADKKTFEMCAKDNGELDLTGIDDEELSYYLCADEQEVSNRKRLFWKPEYDSILKEKARRKKLRFSKNTKRLTKRTPRAKQSELLGNTSAESFEKMVKKTSFGKKIDNEQYENIMKFLNEGKEPTNENSTVTNQKECVNKPTSPIKHLEKVFPKKEVFNLVADDYYVQEGSAANPASEDISLDDSDYYEEEENFEEMEQTFEEY</sequence>
<keyword evidence="16" id="KW-1185">Reference proteome</keyword>
<dbReference type="GO" id="GO:0008270">
    <property type="term" value="F:zinc ion binding"/>
    <property type="evidence" value="ECO:0007669"/>
    <property type="project" value="UniProtKB-KW"/>
</dbReference>
<evidence type="ECO:0000256" key="2">
    <source>
        <dbReference type="ARBA" id="ARBA00010857"/>
    </source>
</evidence>
<evidence type="ECO:0000259" key="14">
    <source>
        <dbReference type="PROSITE" id="PS51134"/>
    </source>
</evidence>
<dbReference type="InterPro" id="IPR000812">
    <property type="entry name" value="TFIIB"/>
</dbReference>
<proteinExistence type="inferred from homology"/>
<dbReference type="GO" id="GO:0070897">
    <property type="term" value="P:transcription preinitiation complex assembly"/>
    <property type="evidence" value="ECO:0007669"/>
    <property type="project" value="InterPro"/>
</dbReference>
<dbReference type="GO" id="GO:0000126">
    <property type="term" value="C:transcription factor TFIIIB complex"/>
    <property type="evidence" value="ECO:0007669"/>
    <property type="project" value="TreeGrafter"/>
</dbReference>
<keyword evidence="7" id="KW-0805">Transcription regulation</keyword>
<dbReference type="Pfam" id="PF08271">
    <property type="entry name" value="Zn_Ribbon_TF"/>
    <property type="match status" value="1"/>
</dbReference>
<evidence type="ECO:0000256" key="11">
    <source>
        <dbReference type="ARBA" id="ARBA00031009"/>
    </source>
</evidence>
<dbReference type="EMBL" id="JAVRJZ010000015">
    <property type="protein sequence ID" value="KAK2712475.1"/>
    <property type="molecule type" value="Genomic_DNA"/>
</dbReference>
<dbReference type="SMART" id="SM00385">
    <property type="entry name" value="CYCLIN"/>
    <property type="match status" value="2"/>
</dbReference>
<keyword evidence="4" id="KW-0677">Repeat</keyword>
<keyword evidence="5 13" id="KW-0863">Zinc-finger</keyword>
<accession>A0AA88HMY5</accession>
<evidence type="ECO:0000313" key="15">
    <source>
        <dbReference type="EMBL" id="KAK2712475.1"/>
    </source>
</evidence>
<keyword evidence="6" id="KW-0862">Zinc</keyword>
<comment type="caution">
    <text evidence="15">The sequence shown here is derived from an EMBL/GenBank/DDBJ whole genome shotgun (WGS) entry which is preliminary data.</text>
</comment>
<evidence type="ECO:0000256" key="12">
    <source>
        <dbReference type="ARBA" id="ARBA00031706"/>
    </source>
</evidence>
<reference evidence="15" key="1">
    <citation type="submission" date="2023-07" db="EMBL/GenBank/DDBJ databases">
        <title>Chromosome-level genome assembly of Artemia franciscana.</title>
        <authorList>
            <person name="Jo E."/>
        </authorList>
    </citation>
    <scope>NUCLEOTIDE SEQUENCE</scope>
    <source>
        <tissue evidence="15">Whole body</tissue>
    </source>
</reference>
<keyword evidence="3" id="KW-0479">Metal-binding</keyword>
<dbReference type="AlphaFoldDB" id="A0AA88HMY5"/>
<dbReference type="GO" id="GO:0017025">
    <property type="term" value="F:TBP-class protein binding"/>
    <property type="evidence" value="ECO:0007669"/>
    <property type="project" value="InterPro"/>
</dbReference>